<gene>
    <name evidence="5" type="ORF">JHD44_11840</name>
</gene>
<keyword evidence="1" id="KW-0812">Transmembrane</keyword>
<feature type="transmembrane region" description="Helical" evidence="1">
    <location>
        <begin position="12"/>
        <end position="35"/>
    </location>
</feature>
<dbReference type="SMART" id="SM00086">
    <property type="entry name" value="PAC"/>
    <property type="match status" value="1"/>
</dbReference>
<dbReference type="SMART" id="SM00267">
    <property type="entry name" value="GGDEF"/>
    <property type="match status" value="1"/>
</dbReference>
<comment type="caution">
    <text evidence="5">The sequence shown here is derived from an EMBL/GenBank/DDBJ whole genome shotgun (WGS) entry which is preliminary data.</text>
</comment>
<name>A0ABS0ZCL8_9GAMM</name>
<keyword evidence="6" id="KW-1185">Reference proteome</keyword>
<dbReference type="PROSITE" id="PS50113">
    <property type="entry name" value="PAC"/>
    <property type="match status" value="1"/>
</dbReference>
<dbReference type="Gene3D" id="3.30.70.270">
    <property type="match status" value="1"/>
</dbReference>
<dbReference type="NCBIfam" id="TIGR00254">
    <property type="entry name" value="GGDEF"/>
    <property type="match status" value="1"/>
</dbReference>
<dbReference type="SUPFAM" id="SSF55785">
    <property type="entry name" value="PYP-like sensor domain (PAS domain)"/>
    <property type="match status" value="1"/>
</dbReference>
<evidence type="ECO:0000313" key="5">
    <source>
        <dbReference type="EMBL" id="MBJ7551375.1"/>
    </source>
</evidence>
<keyword evidence="1" id="KW-0472">Membrane</keyword>
<evidence type="ECO:0000256" key="1">
    <source>
        <dbReference type="SAM" id="Phobius"/>
    </source>
</evidence>
<dbReference type="PANTHER" id="PTHR46663">
    <property type="entry name" value="DIGUANYLATE CYCLASE DGCT-RELATED"/>
    <property type="match status" value="1"/>
</dbReference>
<dbReference type="InterPro" id="IPR013767">
    <property type="entry name" value="PAS_fold"/>
</dbReference>
<dbReference type="PANTHER" id="PTHR46663:SF4">
    <property type="entry name" value="DIGUANYLATE CYCLASE DGCT-RELATED"/>
    <property type="match status" value="1"/>
</dbReference>
<dbReference type="InterPro" id="IPR035965">
    <property type="entry name" value="PAS-like_dom_sf"/>
</dbReference>
<feature type="domain" description="PAS" evidence="2">
    <location>
        <begin position="295"/>
        <end position="365"/>
    </location>
</feature>
<dbReference type="Proteomes" id="UP000598488">
    <property type="component" value="Unassembled WGS sequence"/>
</dbReference>
<dbReference type="InterPro" id="IPR043128">
    <property type="entry name" value="Rev_trsase/Diguanyl_cyclase"/>
</dbReference>
<dbReference type="PROSITE" id="PS50112">
    <property type="entry name" value="PAS"/>
    <property type="match status" value="1"/>
</dbReference>
<feature type="domain" description="PAC" evidence="3">
    <location>
        <begin position="368"/>
        <end position="420"/>
    </location>
</feature>
<organism evidence="5 6">
    <name type="scientific">Marinomonas ostreistagni</name>
    <dbReference type="NCBI Taxonomy" id="359209"/>
    <lineage>
        <taxon>Bacteria</taxon>
        <taxon>Pseudomonadati</taxon>
        <taxon>Pseudomonadota</taxon>
        <taxon>Gammaproteobacteria</taxon>
        <taxon>Oceanospirillales</taxon>
        <taxon>Oceanospirillaceae</taxon>
        <taxon>Marinomonas</taxon>
    </lineage>
</organism>
<dbReference type="PROSITE" id="PS50887">
    <property type="entry name" value="GGDEF"/>
    <property type="match status" value="1"/>
</dbReference>
<dbReference type="InterPro" id="IPR029787">
    <property type="entry name" value="Nucleotide_cyclase"/>
</dbReference>
<dbReference type="EMBL" id="JAEMUH010000010">
    <property type="protein sequence ID" value="MBJ7551375.1"/>
    <property type="molecule type" value="Genomic_DNA"/>
</dbReference>
<dbReference type="InterPro" id="IPR052163">
    <property type="entry name" value="DGC-Regulatory_Protein"/>
</dbReference>
<reference evidence="5 6" key="1">
    <citation type="submission" date="2020-12" db="EMBL/GenBank/DDBJ databases">
        <title>Comparative genome analysis of fungal antagonists Marinomonas ostreistagni 398 and M. spartinae 468.</title>
        <authorList>
            <person name="Fields J.L."/>
            <person name="Mavrodi O.V."/>
            <person name="Biber P.D."/>
            <person name="Indest K.J."/>
            <person name="Mavrodi D.V."/>
        </authorList>
    </citation>
    <scope>NUCLEOTIDE SEQUENCE [LARGE SCALE GENOMIC DNA]</scope>
    <source>
        <strain evidence="5 6">USM7</strain>
    </source>
</reference>
<evidence type="ECO:0000259" key="4">
    <source>
        <dbReference type="PROSITE" id="PS50887"/>
    </source>
</evidence>
<evidence type="ECO:0000313" key="6">
    <source>
        <dbReference type="Proteomes" id="UP000598488"/>
    </source>
</evidence>
<sequence length="596" mass="67082">MEMFMGYRPTKFKLYLNAMLLFVFLMVASLAVVILEQSRYEKALLKRDYSVGLVEELRQSSNDLAKLSRNYVTTLDPVYKSLFIELVGIRNGTLPRPKSYSLVYWDLNIFTARDEEKYGEAVPLLDLLRDAGLTDDEWRRVVTAKYNSDALVGIELRAMELVDEDTPVDFDKRNLAFDMLADDYFVNTKVDIMKPIFEAEQMIISRTQAKVDLVKRNLYFATMFLLVVSVLLTWCIFKTGQHLKQVIGCSIPELQRIIKRLGKGDFLTAVSIDDKNQESVLGWLAKTQRSLATLNLAHFRAIVDSSDDAIISKNIHGIIASWNQGAVRLFGYSAEEMIGKPLSTIIPEERQHEEPEILAKIARGEKVDHFETQRLHKDGSLIDLSVTISPIFNSEGEVIGASKIARDISKAKAAEAEIHRLVYFDTLTGLANRRFLYSKLPESCKDAVIDKTQLAVFFLDLDNFKPLNDTRGHESGDALLKQVATRINGMMNDLGYAARIGGDEFIIVMQGPRWSDSNSSNWVEEFAHSIAESVNEPYDLEGLSYNCSMSIGGAIMDSSGQSAESLIQQADHAMYQAKSKGKNQFVLYSSSDRSIS</sequence>
<keyword evidence="1" id="KW-1133">Transmembrane helix</keyword>
<dbReference type="CDD" id="cd01949">
    <property type="entry name" value="GGDEF"/>
    <property type="match status" value="1"/>
</dbReference>
<dbReference type="InterPro" id="IPR000700">
    <property type="entry name" value="PAS-assoc_C"/>
</dbReference>
<dbReference type="Pfam" id="PF00989">
    <property type="entry name" value="PAS"/>
    <property type="match status" value="1"/>
</dbReference>
<feature type="transmembrane region" description="Helical" evidence="1">
    <location>
        <begin position="218"/>
        <end position="237"/>
    </location>
</feature>
<dbReference type="InterPro" id="IPR000160">
    <property type="entry name" value="GGDEF_dom"/>
</dbReference>
<dbReference type="Gene3D" id="3.30.450.20">
    <property type="entry name" value="PAS domain"/>
    <property type="match status" value="1"/>
</dbReference>
<proteinExistence type="predicted"/>
<protein>
    <submittedName>
        <fullName evidence="5">Diguanylate cyclase</fullName>
    </submittedName>
</protein>
<dbReference type="InterPro" id="IPR001610">
    <property type="entry name" value="PAC"/>
</dbReference>
<evidence type="ECO:0000259" key="2">
    <source>
        <dbReference type="PROSITE" id="PS50112"/>
    </source>
</evidence>
<evidence type="ECO:0000259" key="3">
    <source>
        <dbReference type="PROSITE" id="PS50113"/>
    </source>
</evidence>
<dbReference type="NCBIfam" id="TIGR00229">
    <property type="entry name" value="sensory_box"/>
    <property type="match status" value="1"/>
</dbReference>
<dbReference type="Pfam" id="PF00990">
    <property type="entry name" value="GGDEF"/>
    <property type="match status" value="1"/>
</dbReference>
<dbReference type="InterPro" id="IPR000014">
    <property type="entry name" value="PAS"/>
</dbReference>
<dbReference type="SUPFAM" id="SSF55073">
    <property type="entry name" value="Nucleotide cyclase"/>
    <property type="match status" value="1"/>
</dbReference>
<dbReference type="CDD" id="cd00130">
    <property type="entry name" value="PAS"/>
    <property type="match status" value="1"/>
</dbReference>
<accession>A0ABS0ZCL8</accession>
<feature type="domain" description="GGDEF" evidence="4">
    <location>
        <begin position="452"/>
        <end position="590"/>
    </location>
</feature>
<dbReference type="SMART" id="SM00091">
    <property type="entry name" value="PAS"/>
    <property type="match status" value="1"/>
</dbReference>